<dbReference type="EMBL" id="SACY01000004">
    <property type="protein sequence ID" value="RVU24007.1"/>
    <property type="molecule type" value="Genomic_DNA"/>
</dbReference>
<dbReference type="PANTHER" id="PTHR30069">
    <property type="entry name" value="TONB-DEPENDENT OUTER MEMBRANE RECEPTOR"/>
    <property type="match status" value="1"/>
</dbReference>
<dbReference type="InterPro" id="IPR037066">
    <property type="entry name" value="Plug_dom_sf"/>
</dbReference>
<dbReference type="GO" id="GO:0009279">
    <property type="term" value="C:cell outer membrane"/>
    <property type="evidence" value="ECO:0007669"/>
    <property type="project" value="UniProtKB-SubCell"/>
</dbReference>
<dbReference type="Pfam" id="PF14905">
    <property type="entry name" value="OMP_b-brl_3"/>
    <property type="match status" value="1"/>
</dbReference>
<dbReference type="InterPro" id="IPR039426">
    <property type="entry name" value="TonB-dep_rcpt-like"/>
</dbReference>
<dbReference type="SUPFAM" id="SSF49464">
    <property type="entry name" value="Carboxypeptidase regulatory domain-like"/>
    <property type="match status" value="1"/>
</dbReference>
<evidence type="ECO:0000256" key="4">
    <source>
        <dbReference type="ARBA" id="ARBA00022692"/>
    </source>
</evidence>
<dbReference type="Proteomes" id="UP000282832">
    <property type="component" value="Unassembled WGS sequence"/>
</dbReference>
<evidence type="ECO:0000256" key="6">
    <source>
        <dbReference type="ARBA" id="ARBA00023136"/>
    </source>
</evidence>
<evidence type="ECO:0000256" key="7">
    <source>
        <dbReference type="ARBA" id="ARBA00023237"/>
    </source>
</evidence>
<gene>
    <name evidence="10" type="ORF">EOJ36_08760</name>
</gene>
<dbReference type="Gene3D" id="2.60.40.1120">
    <property type="entry name" value="Carboxypeptidase-like, regulatory domain"/>
    <property type="match status" value="1"/>
</dbReference>
<keyword evidence="2" id="KW-0813">Transport</keyword>
<feature type="domain" description="TonB-dependent receptor plug" evidence="8">
    <location>
        <begin position="134"/>
        <end position="223"/>
    </location>
</feature>
<comment type="subcellular location">
    <subcellularLocation>
        <location evidence="1">Cell outer membrane</location>
        <topology evidence="1">Multi-pass membrane protein</topology>
    </subcellularLocation>
</comment>
<dbReference type="RefSeq" id="WP_127804464.1">
    <property type="nucleotide sequence ID" value="NZ_SACY01000004.1"/>
</dbReference>
<dbReference type="PANTHER" id="PTHR30069:SF29">
    <property type="entry name" value="HEMOGLOBIN AND HEMOGLOBIN-HAPTOGLOBIN-BINDING PROTEIN 1-RELATED"/>
    <property type="match status" value="1"/>
</dbReference>
<keyword evidence="11" id="KW-1185">Reference proteome</keyword>
<dbReference type="InterPro" id="IPR041700">
    <property type="entry name" value="OMP_b-brl_3"/>
</dbReference>
<keyword evidence="10" id="KW-0675">Receptor</keyword>
<dbReference type="Gene3D" id="2.40.170.20">
    <property type="entry name" value="TonB-dependent receptor, beta-barrel domain"/>
    <property type="match status" value="1"/>
</dbReference>
<keyword evidence="6" id="KW-0472">Membrane</keyword>
<dbReference type="InterPro" id="IPR036942">
    <property type="entry name" value="Beta-barrel_TonB_sf"/>
</dbReference>
<dbReference type="OrthoDB" id="905812at2"/>
<dbReference type="Pfam" id="PF13715">
    <property type="entry name" value="CarbopepD_reg_2"/>
    <property type="match status" value="1"/>
</dbReference>
<dbReference type="GO" id="GO:0044718">
    <property type="term" value="P:siderophore transmembrane transport"/>
    <property type="evidence" value="ECO:0007669"/>
    <property type="project" value="TreeGrafter"/>
</dbReference>
<organism evidence="10 11">
    <name type="scientific">Sandaracinomonas limnophila</name>
    <dbReference type="NCBI Taxonomy" id="1862386"/>
    <lineage>
        <taxon>Bacteria</taxon>
        <taxon>Pseudomonadati</taxon>
        <taxon>Bacteroidota</taxon>
        <taxon>Cytophagia</taxon>
        <taxon>Cytophagales</taxon>
        <taxon>Flectobacillaceae</taxon>
        <taxon>Sandaracinomonas</taxon>
    </lineage>
</organism>
<dbReference type="Gene3D" id="2.170.130.10">
    <property type="entry name" value="TonB-dependent receptor, plug domain"/>
    <property type="match status" value="1"/>
</dbReference>
<proteinExistence type="predicted"/>
<dbReference type="GO" id="GO:0015344">
    <property type="term" value="F:siderophore uptake transmembrane transporter activity"/>
    <property type="evidence" value="ECO:0007669"/>
    <property type="project" value="TreeGrafter"/>
</dbReference>
<evidence type="ECO:0000256" key="5">
    <source>
        <dbReference type="ARBA" id="ARBA00022729"/>
    </source>
</evidence>
<name>A0A437PP16_9BACT</name>
<keyword evidence="5" id="KW-0732">Signal</keyword>
<evidence type="ECO:0000313" key="10">
    <source>
        <dbReference type="EMBL" id="RVU24007.1"/>
    </source>
</evidence>
<evidence type="ECO:0000256" key="1">
    <source>
        <dbReference type="ARBA" id="ARBA00004571"/>
    </source>
</evidence>
<dbReference type="InterPro" id="IPR008969">
    <property type="entry name" value="CarboxyPept-like_regulatory"/>
</dbReference>
<keyword evidence="3" id="KW-1134">Transmembrane beta strand</keyword>
<dbReference type="Pfam" id="PF07715">
    <property type="entry name" value="Plug"/>
    <property type="match status" value="1"/>
</dbReference>
<evidence type="ECO:0000259" key="8">
    <source>
        <dbReference type="Pfam" id="PF07715"/>
    </source>
</evidence>
<evidence type="ECO:0000256" key="3">
    <source>
        <dbReference type="ARBA" id="ARBA00022452"/>
    </source>
</evidence>
<dbReference type="AlphaFoldDB" id="A0A437PP16"/>
<evidence type="ECO:0000259" key="9">
    <source>
        <dbReference type="Pfam" id="PF14905"/>
    </source>
</evidence>
<feature type="domain" description="Outer membrane protein beta-barrel" evidence="9">
    <location>
        <begin position="391"/>
        <end position="797"/>
    </location>
</feature>
<keyword evidence="4" id="KW-0812">Transmembrane</keyword>
<dbReference type="SUPFAM" id="SSF56935">
    <property type="entry name" value="Porins"/>
    <property type="match status" value="1"/>
</dbReference>
<accession>A0A437PP16</accession>
<dbReference type="InterPro" id="IPR012910">
    <property type="entry name" value="Plug_dom"/>
</dbReference>
<reference evidence="10 11" key="1">
    <citation type="submission" date="2019-01" db="EMBL/GenBank/DDBJ databases">
        <authorList>
            <person name="Chen W.-M."/>
        </authorList>
    </citation>
    <scope>NUCLEOTIDE SEQUENCE [LARGE SCALE GENOMIC DNA]</scope>
    <source>
        <strain evidence="10 11">FSY-15</strain>
    </source>
</reference>
<sequence>MNKHLYQTLVLTLIGFAAFAQQIKVNLTGSIQSQTKEPLEFVNIVVKSSNTQKFITGAISNEAGKFLLEGIVPGEYIFTFSSVGFEKLDKNVFVGALSNYLDLGIVQMSPNIQVLEEIKVLAKKDEVDAKLDKKTFSAEELKSQTGGSVLQVLNTLPGVTVQDGKLNIRGSSNVAVLVNGQQTALTGFSSQSGLDNIPASSIEKIEIINNPSAKYDANGNAGVVNIIFKKSTATGFNGKMQMVSGAGAIWEKMSNLPGIRPQFQSTLKLNPSLSLSKKSDRYQIYFQGDYYHNPTLNKNEYINRNYTNSDVVRQQIKRNRRTEIGTAIAGLDWKINDQNTFSHSILFSSEKILDDGDEPFFNGDLSNRRRLWQFLEDELKTTVTATNLYKHSYAKPGQLLNVAFNYTWHQEDEKYFFTDINPTYTDLNDFKLLSDENVFDLNVDFQKPLQFGKLESGLKTRYRFIPTNMIFHPGAHTPFDMGAGGWANYKETIPAAYLNYLIDTKNLELEAGLRMEYVNVQYAVDPNNKAYKTDGYEYFQPFPNFKLGFKLENGDKIQLNFNRRVDRPAELDIRVFPKYDDAEIVKVGNPALKPQYTNNVELGFKKNLEKGYLYGALYQRVTNGTITRIAVTDPSSYTVFNVMQNAGLSSIRGTEWFYSETVSSNFRYNVNVNFYQNTFDAFTANYVYPRLGSVQNVQQQINSGSLKLNTFFKMNGWDAQASVSYLAPDLIPQGKIDERYGMDLGLSKKFSKGKNEVFLNATDLFNTMVISKSIQSGDLKYTSKDYYETQVVRVGFSRKF</sequence>
<evidence type="ECO:0000256" key="2">
    <source>
        <dbReference type="ARBA" id="ARBA00022448"/>
    </source>
</evidence>
<keyword evidence="7" id="KW-0998">Cell outer membrane</keyword>
<comment type="caution">
    <text evidence="10">The sequence shown here is derived from an EMBL/GenBank/DDBJ whole genome shotgun (WGS) entry which is preliminary data.</text>
</comment>
<evidence type="ECO:0000313" key="11">
    <source>
        <dbReference type="Proteomes" id="UP000282832"/>
    </source>
</evidence>
<protein>
    <submittedName>
        <fullName evidence="10">TonB-dependent receptor</fullName>
    </submittedName>
</protein>